<name>A0A0H5BFG5_BLAVI</name>
<proteinExistence type="predicted"/>
<accession>A0A0H5BFG5</accession>
<reference evidence="5" key="3">
    <citation type="journal article" date="2016" name="Genome Announc.">
        <title>Revised genome sequence of the purple photosynthetic bacterium Blastochloris viridis.</title>
        <authorList>
            <person name="Liu L.N."/>
            <person name="Faulkner M."/>
            <person name="Liu X."/>
            <person name="Huang F."/>
            <person name="Darby A.C."/>
            <person name="Hall N."/>
        </authorList>
    </citation>
    <scope>NUCLEOTIDE SEQUENCE [LARGE SCALE GENOMIC DNA]</scope>
    <source>
        <strain evidence="5">ATCC 19567 / DSM 133 / F</strain>
    </source>
</reference>
<protein>
    <recommendedName>
        <fullName evidence="2">YARHG domain-containing protein</fullName>
    </recommendedName>
</protein>
<reference evidence="3" key="1">
    <citation type="journal article" date="2015" name="Genome Announc.">
        <title>Complete Genome Sequence of the Bacteriochlorophyll b-Producing Photosynthetic Bacterium Blastochloris viridis.</title>
        <authorList>
            <person name="Tsukatani Y."/>
            <person name="Hirose Y."/>
            <person name="Harada J."/>
            <person name="Misawa N."/>
            <person name="Mori K."/>
            <person name="Inoue K."/>
            <person name="Tamiaki H."/>
        </authorList>
    </citation>
    <scope>NUCLEOTIDE SEQUENCE [LARGE SCALE GENOMIC DNA]</scope>
    <source>
        <strain evidence="3">DSM 133</strain>
    </source>
</reference>
<dbReference type="SMART" id="SM01324">
    <property type="entry name" value="YARHG"/>
    <property type="match status" value="1"/>
</dbReference>
<gene>
    <name evidence="3" type="ORF">BV133_3344</name>
    <name evidence="4" type="ORF">BVIRIDIS_08550</name>
</gene>
<evidence type="ECO:0000313" key="4">
    <source>
        <dbReference type="EMBL" id="CUU41858.1"/>
    </source>
</evidence>
<organism evidence="4 5">
    <name type="scientific">Blastochloris viridis</name>
    <name type="common">Rhodopseudomonas viridis</name>
    <dbReference type="NCBI Taxonomy" id="1079"/>
    <lineage>
        <taxon>Bacteria</taxon>
        <taxon>Pseudomonadati</taxon>
        <taxon>Pseudomonadota</taxon>
        <taxon>Alphaproteobacteria</taxon>
        <taxon>Hyphomicrobiales</taxon>
        <taxon>Blastochloridaceae</taxon>
        <taxon>Blastochloris</taxon>
    </lineage>
</organism>
<reference evidence="4" key="2">
    <citation type="submission" date="2015-11" db="EMBL/GenBank/DDBJ databases">
        <authorList>
            <person name="Zhang Y."/>
            <person name="Guo Z."/>
        </authorList>
    </citation>
    <scope>NUCLEOTIDE SEQUENCE</scope>
    <source>
        <strain evidence="4">1</strain>
    </source>
</reference>
<feature type="signal peptide" evidence="1">
    <location>
        <begin position="1"/>
        <end position="23"/>
    </location>
</feature>
<dbReference type="AlphaFoldDB" id="A0A0H5BFG5"/>
<evidence type="ECO:0000313" key="3">
    <source>
        <dbReference type="EMBL" id="BAS00938.1"/>
    </source>
</evidence>
<evidence type="ECO:0000256" key="1">
    <source>
        <dbReference type="SAM" id="SignalP"/>
    </source>
</evidence>
<dbReference type="EMBL" id="LN907867">
    <property type="protein sequence ID" value="CUU41858.1"/>
    <property type="molecule type" value="Genomic_DNA"/>
</dbReference>
<evidence type="ECO:0000313" key="5">
    <source>
        <dbReference type="Proteomes" id="UP000065734"/>
    </source>
</evidence>
<feature type="domain" description="YARHG" evidence="2">
    <location>
        <begin position="10"/>
        <end position="86"/>
    </location>
</feature>
<evidence type="ECO:0000259" key="2">
    <source>
        <dbReference type="SMART" id="SM01324"/>
    </source>
</evidence>
<dbReference type="Pfam" id="PF13308">
    <property type="entry name" value="YARHG"/>
    <property type="match status" value="1"/>
</dbReference>
<keyword evidence="5" id="KW-1185">Reference proteome</keyword>
<dbReference type="InterPro" id="IPR025582">
    <property type="entry name" value="YARHG_dom"/>
</dbReference>
<feature type="chain" id="PRO_5014229139" description="YARHG domain-containing protein" evidence="1">
    <location>
        <begin position="24"/>
        <end position="91"/>
    </location>
</feature>
<keyword evidence="1" id="KW-0732">Signal</keyword>
<dbReference type="RefSeq" id="WP_055037026.1">
    <property type="nucleotide sequence ID" value="NZ_AP014854.2"/>
</dbReference>
<sequence length="91" mass="10186">MRSAVAIVMGCLILVAVSAPVRAQAGICGDLWVERNSIYKANGFCFKTARAISYFGNQGCMYSYESQVPLSRGERIRIEQIRSLERQYGCR</sequence>
<dbReference type="OrthoDB" id="7666530at2"/>
<dbReference type="KEGG" id="bvr:BVIR_1410"/>
<dbReference type="EMBL" id="AP014854">
    <property type="protein sequence ID" value="BAS00938.1"/>
    <property type="molecule type" value="Genomic_DNA"/>
</dbReference>
<dbReference type="Proteomes" id="UP000065734">
    <property type="component" value="Chromosome I"/>
</dbReference>